<keyword evidence="3" id="KW-1185">Reference proteome</keyword>
<gene>
    <name evidence="2" type="ORF">GW587_05490</name>
</gene>
<organism evidence="2 3">
    <name type="scientific">Duganella aceris</name>
    <dbReference type="NCBI Taxonomy" id="2703883"/>
    <lineage>
        <taxon>Bacteria</taxon>
        <taxon>Pseudomonadati</taxon>
        <taxon>Pseudomonadota</taxon>
        <taxon>Betaproteobacteria</taxon>
        <taxon>Burkholderiales</taxon>
        <taxon>Oxalobacteraceae</taxon>
        <taxon>Telluria group</taxon>
        <taxon>Duganella</taxon>
    </lineage>
</organism>
<comment type="caution">
    <text evidence="2">The sequence shown here is derived from an EMBL/GenBank/DDBJ whole genome shotgun (WGS) entry which is preliminary data.</text>
</comment>
<evidence type="ECO:0000259" key="1">
    <source>
        <dbReference type="Pfam" id="PF00881"/>
    </source>
</evidence>
<dbReference type="InterPro" id="IPR030965">
    <property type="entry name" value="SagB-rel_DH_2"/>
</dbReference>
<dbReference type="Gene3D" id="3.40.109.10">
    <property type="entry name" value="NADH Oxidase"/>
    <property type="match status" value="1"/>
</dbReference>
<reference evidence="3" key="2">
    <citation type="submission" date="2023-07" db="EMBL/GenBank/DDBJ databases">
        <title>Duganella aceri sp. nov., isolated from tree sap.</title>
        <authorList>
            <person name="Kim I.S."/>
        </authorList>
    </citation>
    <scope>NUCLEOTIDE SEQUENCE [LARGE SCALE GENOMIC DNA]</scope>
    <source>
        <strain evidence="3">SAP-35</strain>
    </source>
</reference>
<dbReference type="InterPro" id="IPR052544">
    <property type="entry name" value="Bacteriocin_Proc_Enz"/>
</dbReference>
<proteinExistence type="predicted"/>
<dbReference type="Proteomes" id="UP000666369">
    <property type="component" value="Unassembled WGS sequence"/>
</dbReference>
<dbReference type="NCBIfam" id="TIGR03605">
    <property type="entry name" value="antibiot_sagB"/>
    <property type="match status" value="1"/>
</dbReference>
<dbReference type="PANTHER" id="PTHR43745:SF2">
    <property type="entry name" value="NITROREDUCTASE MJ1384-RELATED"/>
    <property type="match status" value="1"/>
</dbReference>
<dbReference type="CDD" id="cd02142">
    <property type="entry name" value="McbC_SagB-like_oxidoreductase"/>
    <property type="match status" value="1"/>
</dbReference>
<dbReference type="NCBIfam" id="TIGR04511">
    <property type="entry name" value="SagB_rel_DH_2"/>
    <property type="match status" value="1"/>
</dbReference>
<evidence type="ECO:0000313" key="2">
    <source>
        <dbReference type="EMBL" id="NGZ83712.1"/>
    </source>
</evidence>
<dbReference type="EMBL" id="JAADJT010000002">
    <property type="protein sequence ID" value="NGZ83712.1"/>
    <property type="molecule type" value="Genomic_DNA"/>
</dbReference>
<dbReference type="InterPro" id="IPR000415">
    <property type="entry name" value="Nitroreductase-like"/>
</dbReference>
<dbReference type="SUPFAM" id="SSF55469">
    <property type="entry name" value="FMN-dependent nitroreductase-like"/>
    <property type="match status" value="1"/>
</dbReference>
<protein>
    <submittedName>
        <fullName evidence="2">Peptide maturation dehydrogenase</fullName>
    </submittedName>
</protein>
<evidence type="ECO:0000313" key="3">
    <source>
        <dbReference type="Proteomes" id="UP000666369"/>
    </source>
</evidence>
<dbReference type="RefSeq" id="WP_166099657.1">
    <property type="nucleotide sequence ID" value="NZ_JAADJT010000002.1"/>
</dbReference>
<sequence>MKIRRCSVLYIESREALAIDWSALFAGTSTLAASTEWIALVPHLDREIGIDATELTVLGAISQTVWSERDACEQRLDAPAIARLLAKGLLIGDDAEHAAVRERDEVLRAAHWRPMAALVHTFSRWTDVRSETGMEAPTFQELLDTYGEPPPPTLELGAPGSGVKLPAPASGLLDETMRKRYTGRNFDLQATLPLAVAARLLQRTFGAQQVRRIGDSATILKKTSPSGGGLHPVEAFVLVQRIAGLTPGLYHYHPIEHELRPLRAMDAPEAAATALQMVADQQWLADAPMQVVLVGRAERTFWKYRNHHKAYRALALDAGHLSQTFYLLAAEAGMPAFITAAINDVEIEQMLGLDHLRHAVIAVCGCGPASGARDMAELRYGETGTI</sequence>
<dbReference type="InterPro" id="IPR020051">
    <property type="entry name" value="SagB-type_dehydrogenase"/>
</dbReference>
<name>A0ABX0FGL7_9BURK</name>
<reference evidence="2 3" key="1">
    <citation type="submission" date="2020-01" db="EMBL/GenBank/DDBJ databases">
        <authorList>
            <person name="Lee S.D."/>
        </authorList>
    </citation>
    <scope>NUCLEOTIDE SEQUENCE [LARGE SCALE GENOMIC DNA]</scope>
    <source>
        <strain evidence="2 3">SAP-35</strain>
    </source>
</reference>
<dbReference type="InterPro" id="IPR029479">
    <property type="entry name" value="Nitroreductase"/>
</dbReference>
<dbReference type="Pfam" id="PF00881">
    <property type="entry name" value="Nitroreductase"/>
    <property type="match status" value="1"/>
</dbReference>
<dbReference type="PANTHER" id="PTHR43745">
    <property type="entry name" value="NITROREDUCTASE MJ1384-RELATED"/>
    <property type="match status" value="1"/>
</dbReference>
<accession>A0ABX0FGL7</accession>
<feature type="domain" description="Nitroreductase" evidence="1">
    <location>
        <begin position="178"/>
        <end position="367"/>
    </location>
</feature>